<evidence type="ECO:0000259" key="4">
    <source>
        <dbReference type="Pfam" id="PF21345"/>
    </source>
</evidence>
<organism evidence="6 7">
    <name type="scientific">Termitidicoccus mucosus</name>
    <dbReference type="NCBI Taxonomy" id="1184151"/>
    <lineage>
        <taxon>Bacteria</taxon>
        <taxon>Pseudomonadati</taxon>
        <taxon>Verrucomicrobiota</taxon>
        <taxon>Opitutia</taxon>
        <taxon>Opitutales</taxon>
        <taxon>Opitutaceae</taxon>
        <taxon>Termitidicoccus</taxon>
    </lineage>
</organism>
<feature type="compositionally biased region" description="Low complexity" evidence="1">
    <location>
        <begin position="29"/>
        <end position="49"/>
    </location>
</feature>
<dbReference type="PANTHER" id="PTHR40081:SF1">
    <property type="entry name" value="TAT PATHWAY SIGNAL SEQUENCE DOMAIN PROTEIN"/>
    <property type="match status" value="1"/>
</dbReference>
<name>A0A178IFM5_9BACT</name>
<dbReference type="InterPro" id="IPR006311">
    <property type="entry name" value="TAT_signal"/>
</dbReference>
<dbReference type="Pfam" id="PF19501">
    <property type="entry name" value="PcRGLX_1st"/>
    <property type="match status" value="1"/>
</dbReference>
<feature type="domain" description="PcRGLX/YetA-like C-terminal alpha/alpha toroid" evidence="5">
    <location>
        <begin position="540"/>
        <end position="961"/>
    </location>
</feature>
<feature type="signal peptide" evidence="2">
    <location>
        <begin position="1"/>
        <end position="30"/>
    </location>
</feature>
<reference evidence="6 7" key="1">
    <citation type="submission" date="2016-01" db="EMBL/GenBank/DDBJ databases">
        <title>High potential of lignocellulose degradation of a new Verrucomicrobia species.</title>
        <authorList>
            <person name="Wang Y."/>
            <person name="Shi Y."/>
            <person name="Qiu Z."/>
            <person name="Liu S."/>
            <person name="Yang H."/>
        </authorList>
    </citation>
    <scope>NUCLEOTIDE SEQUENCE [LARGE SCALE GENOMIC DNA]</scope>
    <source>
        <strain evidence="6 7">TSB47</strain>
    </source>
</reference>
<evidence type="ECO:0000256" key="2">
    <source>
        <dbReference type="SAM" id="SignalP"/>
    </source>
</evidence>
<dbReference type="PROSITE" id="PS51318">
    <property type="entry name" value="TAT"/>
    <property type="match status" value="1"/>
</dbReference>
<feature type="domain" description="PcRGLX/YetA-like N-terminal RIFT barrel" evidence="3">
    <location>
        <begin position="52"/>
        <end position="129"/>
    </location>
</feature>
<dbReference type="STRING" id="1184151.AW736_20425"/>
<dbReference type="AlphaFoldDB" id="A0A178IFM5"/>
<dbReference type="RefSeq" id="WP_068772159.1">
    <property type="nucleotide sequence ID" value="NZ_KV441843.1"/>
</dbReference>
<evidence type="ECO:0000256" key="1">
    <source>
        <dbReference type="SAM" id="MobiDB-lite"/>
    </source>
</evidence>
<dbReference type="Pfam" id="PF21346">
    <property type="entry name" value="PcRGLX_3rd"/>
    <property type="match status" value="1"/>
</dbReference>
<evidence type="ECO:0000313" key="6">
    <source>
        <dbReference type="EMBL" id="OAM87826.1"/>
    </source>
</evidence>
<dbReference type="PANTHER" id="PTHR40081">
    <property type="entry name" value="CONCANAVALIN A-LIKE LECTIN/GLUCANASE"/>
    <property type="match status" value="1"/>
</dbReference>
<dbReference type="Proteomes" id="UP000078486">
    <property type="component" value="Unassembled WGS sequence"/>
</dbReference>
<dbReference type="InterPro" id="IPR048329">
    <property type="entry name" value="PcRGLX_1st"/>
</dbReference>
<accession>A0A178IFM5</accession>
<keyword evidence="7" id="KW-1185">Reference proteome</keyword>
<dbReference type="Pfam" id="PF21345">
    <property type="entry name" value="PcRGLX_2nd"/>
    <property type="match status" value="2"/>
</dbReference>
<sequence>MNPKTISRRSFVKNAALAAAAAQIPAALRAAPPSSPSPASAGVSAPQPARGSIRWLDGSAPALNNGATWGMPWPRGSVAKDAAFALRDAAGKSIPVQSWPTAFWPDGSLKWTAHAVPAGIEINGGLALAPGQKPAAPAQAVTVRDASGSVVVDTGVIRATIAKSGATLVRAIARDGRDVLVNGRLVAMSADTPDADEAVRHTTSFESDIAAVTIEQAGPVRAVVKIEGRHRQCAAAPADAAVVERGQLVRPPADGPSALHIAASPRAWLPFTVRLYFYAGGEAVRVMHSFVYDGDPEKDFLRGIGVRFEVPMTDLPHDRHVRFAGEGKGLWAEAVRGLTGLRRDPDGRANPGPIKTAQLAGLPCPPVETFNPQVRERLHYIPAWGDFTLTQPAANAFTIRKRTKPGHGWIDVDQGRRASGTGYIGGATGGGVVFGLRDFWQRHPVQLDIRGAHTDRAEVTLWMYSPEAQPMDLRFYHDGMGMDDFRKQYDGGLEITYEDYEPGYGNAHGVARSSEIMLWAVAATPSRDRLVEMAAAVRTPPVLVCAPEVVLNAKVFGALWSLPDRSTPAKAAIEERLDWQFDYHRKQVDQRHWYGFWSYGDVMHSYDRDRHVWKYDVGGFAWDNSELSTDLWLWYYFLRTGRADVFRFAEAMTRHTGEVDVYHTGKFAGLGTRHNVQHWGCSAKQVRISTAAYRRVYYYLTADERVGDLMRELLDVDKILNSVDPARKLTGATPLGKYDSRLSFGTDWANLAVAWLTEWERGGDTRYRDKLLRGLRDWGAMPTGFFTSDRYGYQIASGSLEPLTVRGRPGGSDKTIGVSHLDSVFGAVETFAELIQLTAGQPEYEGFAKAWIQYCTLYSAARDEQRAALGADIRGNGLRQAHSRLTAYAAKMTGDKKLAARAWKEFGQGDFADHGLADTRASLKTSLIEGPDVLNPVDEATWVSTNDAAQWGLAAIECLALDKFINGSQMALLAPGNS</sequence>
<dbReference type="OrthoDB" id="262615at2"/>
<feature type="domain" description="PcRGLX/YetA-like central beta-sandwich" evidence="4">
    <location>
        <begin position="141"/>
        <end position="233"/>
    </location>
</feature>
<protein>
    <submittedName>
        <fullName evidence="6">Tat pathway signal sequence domain protein</fullName>
    </submittedName>
</protein>
<feature type="chain" id="PRO_5008088751" evidence="2">
    <location>
        <begin position="31"/>
        <end position="978"/>
    </location>
</feature>
<evidence type="ECO:0000259" key="5">
    <source>
        <dbReference type="Pfam" id="PF21346"/>
    </source>
</evidence>
<evidence type="ECO:0000313" key="7">
    <source>
        <dbReference type="Proteomes" id="UP000078486"/>
    </source>
</evidence>
<dbReference type="EMBL" id="LRRQ01000156">
    <property type="protein sequence ID" value="OAM87826.1"/>
    <property type="molecule type" value="Genomic_DNA"/>
</dbReference>
<gene>
    <name evidence="6" type="ORF">AW736_20425</name>
</gene>
<dbReference type="InterPro" id="IPR048331">
    <property type="entry name" value="PcRGLX/YetA_3rd"/>
</dbReference>
<comment type="caution">
    <text evidence="6">The sequence shown here is derived from an EMBL/GenBank/DDBJ whole genome shotgun (WGS) entry which is preliminary data.</text>
</comment>
<proteinExistence type="predicted"/>
<dbReference type="InterPro" id="IPR048330">
    <property type="entry name" value="PcRGLX/YetA_2nd"/>
</dbReference>
<feature type="region of interest" description="Disordered" evidence="1">
    <location>
        <begin position="29"/>
        <end position="57"/>
    </location>
</feature>
<dbReference type="InterPro" id="IPR045793">
    <property type="entry name" value="PcRGLX/YetA-like"/>
</dbReference>
<evidence type="ECO:0000259" key="3">
    <source>
        <dbReference type="Pfam" id="PF19501"/>
    </source>
</evidence>
<feature type="domain" description="PcRGLX/YetA-like central beta-sandwich" evidence="4">
    <location>
        <begin position="264"/>
        <end position="534"/>
    </location>
</feature>
<keyword evidence="2" id="KW-0732">Signal</keyword>